<dbReference type="RefSeq" id="WP_182959848.1">
    <property type="nucleotide sequence ID" value="NZ_WNXC01000007.1"/>
</dbReference>
<dbReference type="CDD" id="cd10963">
    <property type="entry name" value="CE4_RC0012_like"/>
    <property type="match status" value="1"/>
</dbReference>
<evidence type="ECO:0000256" key="1">
    <source>
        <dbReference type="SAM" id="SignalP"/>
    </source>
</evidence>
<keyword evidence="3" id="KW-1185">Reference proteome</keyword>
<accession>A0ABR6F1X4</accession>
<gene>
    <name evidence="2" type="ORF">GM920_17380</name>
</gene>
<evidence type="ECO:0000313" key="3">
    <source>
        <dbReference type="Proteomes" id="UP000636110"/>
    </source>
</evidence>
<reference evidence="2 3" key="1">
    <citation type="submission" date="2019-11" db="EMBL/GenBank/DDBJ databases">
        <title>Description of Pedobacter sp. LMG 31462T.</title>
        <authorList>
            <person name="Carlier A."/>
            <person name="Qi S."/>
            <person name="Vandamme P."/>
        </authorList>
    </citation>
    <scope>NUCLEOTIDE SEQUENCE [LARGE SCALE GENOMIC DNA]</scope>
    <source>
        <strain evidence="2 3">LMG 31462</strain>
    </source>
</reference>
<keyword evidence="1" id="KW-0732">Signal</keyword>
<comment type="caution">
    <text evidence="2">The sequence shown here is derived from an EMBL/GenBank/DDBJ whole genome shotgun (WGS) entry which is preliminary data.</text>
</comment>
<proteinExistence type="predicted"/>
<name>A0ABR6F1X4_9SPHI</name>
<organism evidence="2 3">
    <name type="scientific">Pedobacter gandavensis</name>
    <dbReference type="NCBI Taxonomy" id="2679963"/>
    <lineage>
        <taxon>Bacteria</taxon>
        <taxon>Pseudomonadati</taxon>
        <taxon>Bacteroidota</taxon>
        <taxon>Sphingobacteriia</taxon>
        <taxon>Sphingobacteriales</taxon>
        <taxon>Sphingobacteriaceae</taxon>
        <taxon>Pedobacter</taxon>
    </lineage>
</organism>
<dbReference type="Proteomes" id="UP000636110">
    <property type="component" value="Unassembled WGS sequence"/>
</dbReference>
<dbReference type="SUPFAM" id="SSF88713">
    <property type="entry name" value="Glycoside hydrolase/deacetylase"/>
    <property type="match status" value="1"/>
</dbReference>
<evidence type="ECO:0000313" key="2">
    <source>
        <dbReference type="EMBL" id="MBB2150673.1"/>
    </source>
</evidence>
<feature type="signal peptide" evidence="1">
    <location>
        <begin position="1"/>
        <end position="19"/>
    </location>
</feature>
<dbReference type="EMBL" id="WNXC01000007">
    <property type="protein sequence ID" value="MBB2150673.1"/>
    <property type="molecule type" value="Genomic_DNA"/>
</dbReference>
<feature type="chain" id="PRO_5046618442" evidence="1">
    <location>
        <begin position="20"/>
        <end position="321"/>
    </location>
</feature>
<dbReference type="InterPro" id="IPR011330">
    <property type="entry name" value="Glyco_hydro/deAcase_b/a-brl"/>
</dbReference>
<sequence length="321" mass="36253">MIKLHTILTLVFCSLFAKAQKEIQHYKAYFATGSYNGKNILVLRQFEQEAQQSYLIVNPQTLETQIINSKQVSVKPIRFQEFGTYLKNTPYFSALQTAQQQSLLLQDAGITHGFPKEKGITLTIDLCPSHKPLDRTIFSSLIAAFQKHERPVPVALSITGKFMLNHSDDINWLLGLQKSGDLNITWTNHTFNHHYNPKAPLAINFLMEPGTDLNFEILGLEKAMIERGLLPSVFFRFPGLVSDQKLVDQVTSYGLIPIGSDAWLAKGQQSHAGSLVLIHGNGNEPIGVKDFIKLLVTEKATINQQQWLLYDLRTSIENEFR</sequence>
<dbReference type="Gene3D" id="3.20.20.370">
    <property type="entry name" value="Glycoside hydrolase/deacetylase"/>
    <property type="match status" value="1"/>
</dbReference>
<protein>
    <submittedName>
        <fullName evidence="2">Polysaccharide deacetylase</fullName>
    </submittedName>
</protein>